<reference evidence="3" key="1">
    <citation type="journal article" date="2017" name="Nat. Microbiol.">
        <title>Global analysis of biosynthetic gene clusters reveals vast potential of secondary metabolite production in Penicillium species.</title>
        <authorList>
            <person name="Nielsen J.C."/>
            <person name="Grijseels S."/>
            <person name="Prigent S."/>
            <person name="Ji B."/>
            <person name="Dainat J."/>
            <person name="Nielsen K.F."/>
            <person name="Frisvad J.C."/>
            <person name="Workman M."/>
            <person name="Nielsen J."/>
        </authorList>
    </citation>
    <scope>NUCLEOTIDE SEQUENCE [LARGE SCALE GENOMIC DNA]</scope>
    <source>
        <strain evidence="3">IBT 14082</strain>
    </source>
</reference>
<keyword evidence="1" id="KW-0732">Signal</keyword>
<protein>
    <recommendedName>
        <fullName evidence="4">Amidase domain-containing protein</fullName>
    </recommendedName>
</protein>
<dbReference type="SUPFAM" id="SSF75304">
    <property type="entry name" value="Amidase signature (AS) enzymes"/>
    <property type="match status" value="1"/>
</dbReference>
<dbReference type="OrthoDB" id="6428749at2759"/>
<organism evidence="2 3">
    <name type="scientific">Penicillium flavigenum</name>
    <dbReference type="NCBI Taxonomy" id="254877"/>
    <lineage>
        <taxon>Eukaryota</taxon>
        <taxon>Fungi</taxon>
        <taxon>Dikarya</taxon>
        <taxon>Ascomycota</taxon>
        <taxon>Pezizomycotina</taxon>
        <taxon>Eurotiomycetes</taxon>
        <taxon>Eurotiomycetidae</taxon>
        <taxon>Eurotiales</taxon>
        <taxon>Aspergillaceae</taxon>
        <taxon>Penicillium</taxon>
    </lineage>
</organism>
<dbReference type="InterPro" id="IPR036928">
    <property type="entry name" value="AS_sf"/>
</dbReference>
<feature type="chain" id="PRO_5010715135" description="Amidase domain-containing protein" evidence="1">
    <location>
        <begin position="27"/>
        <end position="123"/>
    </location>
</feature>
<dbReference type="Proteomes" id="UP000191342">
    <property type="component" value="Unassembled WGS sequence"/>
</dbReference>
<evidence type="ECO:0000313" key="3">
    <source>
        <dbReference type="Proteomes" id="UP000191342"/>
    </source>
</evidence>
<dbReference type="STRING" id="254877.A0A1V6SKU6"/>
<evidence type="ECO:0008006" key="4">
    <source>
        <dbReference type="Google" id="ProtNLM"/>
    </source>
</evidence>
<dbReference type="EMBL" id="MLQL01000037">
    <property type="protein sequence ID" value="OQE14566.1"/>
    <property type="molecule type" value="Genomic_DNA"/>
</dbReference>
<gene>
    <name evidence="2" type="ORF">PENFLA_c037G10698</name>
</gene>
<proteinExistence type="predicted"/>
<sequence>MALESHALTLLIPMPLLCCLVGKASLDAENRGLDAKYTKKGKKESMKVFYTYAKMRAMVRKLAEDYSVILAPGAVAVHIPAFVGVNGMPVGISLVAPSLHDYCLLRVSKILGEALMAEGGWKL</sequence>
<keyword evidence="3" id="KW-1185">Reference proteome</keyword>
<name>A0A1V6SKU6_9EURO</name>
<evidence type="ECO:0000256" key="1">
    <source>
        <dbReference type="SAM" id="SignalP"/>
    </source>
</evidence>
<feature type="signal peptide" evidence="1">
    <location>
        <begin position="1"/>
        <end position="26"/>
    </location>
</feature>
<comment type="caution">
    <text evidence="2">The sequence shown here is derived from an EMBL/GenBank/DDBJ whole genome shotgun (WGS) entry which is preliminary data.</text>
</comment>
<evidence type="ECO:0000313" key="2">
    <source>
        <dbReference type="EMBL" id="OQE14566.1"/>
    </source>
</evidence>
<accession>A0A1V6SKU6</accession>
<dbReference type="AlphaFoldDB" id="A0A1V6SKU6"/>